<evidence type="ECO:0000256" key="2">
    <source>
        <dbReference type="ARBA" id="ARBA00022801"/>
    </source>
</evidence>
<dbReference type="RefSeq" id="WP_084578124.1">
    <property type="nucleotide sequence ID" value="NZ_CP155572.1"/>
</dbReference>
<dbReference type="PANTHER" id="PTHR21660">
    <property type="entry name" value="THIOESTERASE SUPERFAMILY MEMBER-RELATED"/>
    <property type="match status" value="1"/>
</dbReference>
<dbReference type="STRING" id="112901.SAMN04488500_12832"/>
<protein>
    <submittedName>
        <fullName evidence="4">Acyl-CoA thioesterase</fullName>
    </submittedName>
</protein>
<evidence type="ECO:0000259" key="3">
    <source>
        <dbReference type="Pfam" id="PF03061"/>
    </source>
</evidence>
<keyword evidence="5" id="KW-1185">Reference proteome</keyword>
<keyword evidence="2" id="KW-0378">Hydrolase</keyword>
<dbReference type="Proteomes" id="UP000192738">
    <property type="component" value="Unassembled WGS sequence"/>
</dbReference>
<dbReference type="SUPFAM" id="SSF54637">
    <property type="entry name" value="Thioesterase/thiol ester dehydrase-isomerase"/>
    <property type="match status" value="1"/>
</dbReference>
<dbReference type="PANTHER" id="PTHR21660:SF1">
    <property type="entry name" value="ACYL-COENZYME A THIOESTERASE 13"/>
    <property type="match status" value="1"/>
</dbReference>
<name>A0A1W2ER78_9FIRM</name>
<dbReference type="InterPro" id="IPR006683">
    <property type="entry name" value="Thioestr_dom"/>
</dbReference>
<dbReference type="InterPro" id="IPR029069">
    <property type="entry name" value="HotDog_dom_sf"/>
</dbReference>
<dbReference type="AlphaFoldDB" id="A0A1W2ER78"/>
<dbReference type="Gene3D" id="3.10.129.10">
    <property type="entry name" value="Hotdog Thioesterase"/>
    <property type="match status" value="1"/>
</dbReference>
<accession>A0A1W2ER78</accession>
<gene>
    <name evidence="4" type="ORF">SAMN04488500_12832</name>
</gene>
<evidence type="ECO:0000256" key="1">
    <source>
        <dbReference type="ARBA" id="ARBA00008324"/>
    </source>
</evidence>
<evidence type="ECO:0000313" key="4">
    <source>
        <dbReference type="EMBL" id="SMD12191.1"/>
    </source>
</evidence>
<organism evidence="4 5">
    <name type="scientific">Sporomusa malonica</name>
    <dbReference type="NCBI Taxonomy" id="112901"/>
    <lineage>
        <taxon>Bacteria</taxon>
        <taxon>Bacillati</taxon>
        <taxon>Bacillota</taxon>
        <taxon>Negativicutes</taxon>
        <taxon>Selenomonadales</taxon>
        <taxon>Sporomusaceae</taxon>
        <taxon>Sporomusa</taxon>
    </lineage>
</organism>
<dbReference type="CDD" id="cd03443">
    <property type="entry name" value="PaaI_thioesterase"/>
    <property type="match status" value="1"/>
</dbReference>
<feature type="domain" description="Thioesterase" evidence="3">
    <location>
        <begin position="53"/>
        <end position="124"/>
    </location>
</feature>
<dbReference type="Pfam" id="PF03061">
    <property type="entry name" value="4HBT"/>
    <property type="match status" value="1"/>
</dbReference>
<dbReference type="InterPro" id="IPR003736">
    <property type="entry name" value="PAAI_dom"/>
</dbReference>
<dbReference type="GO" id="GO:0047617">
    <property type="term" value="F:fatty acyl-CoA hydrolase activity"/>
    <property type="evidence" value="ECO:0007669"/>
    <property type="project" value="InterPro"/>
</dbReference>
<dbReference type="EMBL" id="FWXI01000028">
    <property type="protein sequence ID" value="SMD12191.1"/>
    <property type="molecule type" value="Genomic_DNA"/>
</dbReference>
<evidence type="ECO:0000313" key="5">
    <source>
        <dbReference type="Proteomes" id="UP000192738"/>
    </source>
</evidence>
<proteinExistence type="inferred from homology"/>
<reference evidence="4 5" key="1">
    <citation type="submission" date="2017-04" db="EMBL/GenBank/DDBJ databases">
        <authorList>
            <person name="Afonso C.L."/>
            <person name="Miller P.J."/>
            <person name="Scott M.A."/>
            <person name="Spackman E."/>
            <person name="Goraichik I."/>
            <person name="Dimitrov K.M."/>
            <person name="Suarez D.L."/>
            <person name="Swayne D.E."/>
        </authorList>
    </citation>
    <scope>NUCLEOTIDE SEQUENCE [LARGE SCALE GENOMIC DNA]</scope>
    <source>
        <strain evidence="4 5">DSM 5090</strain>
    </source>
</reference>
<dbReference type="InterPro" id="IPR039298">
    <property type="entry name" value="ACOT13"/>
</dbReference>
<dbReference type="NCBIfam" id="TIGR00369">
    <property type="entry name" value="unchar_dom_1"/>
    <property type="match status" value="1"/>
</dbReference>
<dbReference type="OrthoDB" id="328435at2"/>
<comment type="similarity">
    <text evidence="1">Belongs to the thioesterase PaaI family.</text>
</comment>
<sequence length="140" mass="15083">MTDQFLLLKDHLAKLYSQNPFVTLLQIEIVKLQAGTAELSMPVISNKHTNLYNMAHGGALASLADTAMGMACATTGKKVVTLDMNLNYIRSAECQQAITAAATLIHNGNQTMVAETDIFDGMGNLLVKARATFFVTGSFL</sequence>